<comment type="cofactor">
    <cofactor evidence="2">
        <name>Ca(2+)</name>
        <dbReference type="ChEBI" id="CHEBI:29108"/>
    </cofactor>
</comment>
<comment type="similarity">
    <text evidence="3 11">Belongs to the glycosyl hydrolase 13 family.</text>
</comment>
<comment type="caution">
    <text evidence="16">The sequence shown here is derived from an EMBL/GenBank/DDBJ whole genome shotgun (WGS) entry which is preliminary data.</text>
</comment>
<dbReference type="Pfam" id="PF00128">
    <property type="entry name" value="Alpha-amylase"/>
    <property type="match status" value="1"/>
</dbReference>
<dbReference type="Gene3D" id="2.60.40.10">
    <property type="entry name" value="Immunoglobulins"/>
    <property type="match status" value="2"/>
</dbReference>
<dbReference type="InterPro" id="IPR013783">
    <property type="entry name" value="Ig-like_fold"/>
</dbReference>
<dbReference type="SUPFAM" id="SSF51445">
    <property type="entry name" value="(Trans)glycosidases"/>
    <property type="match status" value="1"/>
</dbReference>
<dbReference type="Pfam" id="PF02806">
    <property type="entry name" value="Alpha-amylase_C"/>
    <property type="match status" value="1"/>
</dbReference>
<dbReference type="InterPro" id="IPR031965">
    <property type="entry name" value="CBM26"/>
</dbReference>
<feature type="signal peptide" evidence="13">
    <location>
        <begin position="1"/>
        <end position="26"/>
    </location>
</feature>
<dbReference type="Proteomes" id="UP001310248">
    <property type="component" value="Unassembled WGS sequence"/>
</dbReference>
<feature type="domain" description="Alpha-amylase C-terminal" evidence="14">
    <location>
        <begin position="372"/>
        <end position="466"/>
    </location>
</feature>
<dbReference type="InterPro" id="IPR006046">
    <property type="entry name" value="Alpha_amylase"/>
</dbReference>
<evidence type="ECO:0000259" key="15">
    <source>
        <dbReference type="SMART" id="SM00642"/>
    </source>
</evidence>
<dbReference type="InterPro" id="IPR013780">
    <property type="entry name" value="Glyco_hydro_b"/>
</dbReference>
<evidence type="ECO:0000313" key="16">
    <source>
        <dbReference type="EMBL" id="MEE1674735.1"/>
    </source>
</evidence>
<dbReference type="InterPro" id="IPR017853">
    <property type="entry name" value="GH"/>
</dbReference>
<keyword evidence="6" id="KW-0479">Metal-binding</keyword>
<evidence type="ECO:0000259" key="14">
    <source>
        <dbReference type="SMART" id="SM00632"/>
    </source>
</evidence>
<evidence type="ECO:0000256" key="9">
    <source>
        <dbReference type="ARBA" id="ARBA00023277"/>
    </source>
</evidence>
<evidence type="ECO:0000256" key="2">
    <source>
        <dbReference type="ARBA" id="ARBA00001913"/>
    </source>
</evidence>
<accession>A0ABU7G630</accession>
<protein>
    <recommendedName>
        <fullName evidence="5 12">Alpha-amylase</fullName>
        <ecNumber evidence="4 12">3.2.1.1</ecNumber>
    </recommendedName>
</protein>
<dbReference type="Pfam" id="PF16738">
    <property type="entry name" value="CBM26"/>
    <property type="match status" value="2"/>
</dbReference>
<dbReference type="InterPro" id="IPR031319">
    <property type="entry name" value="A-amylase_C"/>
</dbReference>
<evidence type="ECO:0000256" key="1">
    <source>
        <dbReference type="ARBA" id="ARBA00000548"/>
    </source>
</evidence>
<gene>
    <name evidence="16" type="ORF">SNR37_004179</name>
</gene>
<dbReference type="SUPFAM" id="SSF51011">
    <property type="entry name" value="Glycosyl hydrolase domain"/>
    <property type="match status" value="1"/>
</dbReference>
<evidence type="ECO:0000256" key="3">
    <source>
        <dbReference type="ARBA" id="ARBA00008061"/>
    </source>
</evidence>
<evidence type="ECO:0000313" key="17">
    <source>
        <dbReference type="Proteomes" id="UP001310248"/>
    </source>
</evidence>
<dbReference type="SMART" id="SM00642">
    <property type="entry name" value="Aamy"/>
    <property type="match status" value="1"/>
</dbReference>
<dbReference type="InterPro" id="IPR006048">
    <property type="entry name" value="A-amylase/branching_C"/>
</dbReference>
<dbReference type="EMBL" id="JAYDYW010000009">
    <property type="protein sequence ID" value="MEE1674735.1"/>
    <property type="molecule type" value="Genomic_DNA"/>
</dbReference>
<feature type="domain" description="Glycosyl hydrolase family 13 catalytic" evidence="15">
    <location>
        <begin position="30"/>
        <end position="362"/>
    </location>
</feature>
<dbReference type="Gene3D" id="3.20.20.80">
    <property type="entry name" value="Glycosidases"/>
    <property type="match status" value="1"/>
</dbReference>
<dbReference type="CDD" id="cd11317">
    <property type="entry name" value="AmyAc_bac_euk_AmyA"/>
    <property type="match status" value="1"/>
</dbReference>
<evidence type="ECO:0000256" key="8">
    <source>
        <dbReference type="ARBA" id="ARBA00022837"/>
    </source>
</evidence>
<evidence type="ECO:0000256" key="4">
    <source>
        <dbReference type="ARBA" id="ARBA00012595"/>
    </source>
</evidence>
<evidence type="ECO:0000256" key="5">
    <source>
        <dbReference type="ARBA" id="ARBA00017303"/>
    </source>
</evidence>
<evidence type="ECO:0000256" key="12">
    <source>
        <dbReference type="RuleBase" id="RU361134"/>
    </source>
</evidence>
<evidence type="ECO:0000256" key="13">
    <source>
        <dbReference type="SAM" id="SignalP"/>
    </source>
</evidence>
<feature type="chain" id="PRO_5045451997" description="Alpha-amylase" evidence="13">
    <location>
        <begin position="27"/>
        <end position="778"/>
    </location>
</feature>
<keyword evidence="8" id="KW-0106">Calcium</keyword>
<dbReference type="PRINTS" id="PR00110">
    <property type="entry name" value="ALPHAAMYLASE"/>
</dbReference>
<evidence type="ECO:0000256" key="6">
    <source>
        <dbReference type="ARBA" id="ARBA00022723"/>
    </source>
</evidence>
<reference evidence="17" key="1">
    <citation type="submission" date="2023-07" db="EMBL/GenBank/DDBJ databases">
        <title>Draft genome sequence of Agarivorans aestuarii strain ZMCS4, a CAZymes producing bacteria isolated from the marine brown algae Clodostephus spongiosus.</title>
        <authorList>
            <person name="Lorente B."/>
            <person name="Cabral C."/>
            <person name="Frias J."/>
            <person name="Faria J."/>
            <person name="Toubarro D."/>
        </authorList>
    </citation>
    <scope>NUCLEOTIDE SEQUENCE [LARGE SCALE GENOMIC DNA]</scope>
    <source>
        <strain evidence="17">ZMCS4</strain>
    </source>
</reference>
<evidence type="ECO:0000256" key="10">
    <source>
        <dbReference type="ARBA" id="ARBA00023295"/>
    </source>
</evidence>
<dbReference type="InterPro" id="IPR006047">
    <property type="entry name" value="GH13_cat_dom"/>
</dbReference>
<dbReference type="PANTHER" id="PTHR43447">
    <property type="entry name" value="ALPHA-AMYLASE"/>
    <property type="match status" value="1"/>
</dbReference>
<comment type="catalytic activity">
    <reaction evidence="1 12">
        <text>Endohydrolysis of (1-&gt;4)-alpha-D-glucosidic linkages in polysaccharides containing three or more (1-&gt;4)-alpha-linked D-glucose units.</text>
        <dbReference type="EC" id="3.2.1.1"/>
    </reaction>
</comment>
<evidence type="ECO:0000256" key="7">
    <source>
        <dbReference type="ARBA" id="ARBA00022801"/>
    </source>
</evidence>
<dbReference type="EC" id="3.2.1.1" evidence="4 12"/>
<organism evidence="16 17">
    <name type="scientific">Agarivorans aestuarii</name>
    <dbReference type="NCBI Taxonomy" id="1563703"/>
    <lineage>
        <taxon>Bacteria</taxon>
        <taxon>Pseudomonadati</taxon>
        <taxon>Pseudomonadota</taxon>
        <taxon>Gammaproteobacteria</taxon>
        <taxon>Alteromonadales</taxon>
        <taxon>Alteromonadaceae</taxon>
        <taxon>Agarivorans</taxon>
    </lineage>
</organism>
<dbReference type="Gene3D" id="2.60.40.1180">
    <property type="entry name" value="Golgi alpha-mannosidase II"/>
    <property type="match status" value="1"/>
</dbReference>
<proteinExistence type="inferred from homology"/>
<keyword evidence="13" id="KW-0732">Signal</keyword>
<keyword evidence="17" id="KW-1185">Reference proteome</keyword>
<sequence length="778" mass="83677">MRKLNKLATSALLAGAALGFASSVTAAPRTAFVHLFEWKWEDIAQECETFLGPKGFAAVQVSPPTKSVDGNAWWTRYQPVSYAFEGRSGNRAQFQDMVQRCKNVGVDIYVDAVINHMAAWDRNFPEVPYSSNDFNSCTSDIDYSDRWQTQNCDLVGLNDLKTGSEYVRQKIADYMNDAISMGVAGFRIDAAKHIPAGDIAAIKGKLNGNPYIFQEVIGASGEPVRPTEYTYIGDVTEFEFARKLGPAFRDSNIAWLGDLANQMELSSADAVTFVTNHDEERHNPGGPIWHGVQGDGYFLANIFALAYPYGYPKIMSGYYFNGNFDAGPPSSGVHTGNACGFDGGNWVCEHKWRGIANMVAFRNHTAGEWSITNWWQGGNDQIAFGRGGLGFVVINKRFGSSINQSFDTGMPDGQYCNIIEADFDESTGQCNQASDSSGQAVITVSGGQANFSVGGDSAAAIHVGAKIGDVCSGADCPCTSNCGTDPVPATPVAATSICTSENLPTLYYWGAQPAGSLADAAWPGVAMQTNGDFKCHDLGVELTSINAIFSNNGANKTADLTVAGAGCYKDGSWSSLQDCGFEVVVVDPEPDPDPVGGTEVCYDNQAGFNNPTLYYWSVSAETPVANAQWPGVAMVQKGAYYCHDFGTKLSSLNIIFNDSGANQTADLNTTGDVLCYAQGGWVAATNCVGGNPDDGGDELWYFRGTANGWGKAQLDYDSATGLYYTIQSFNGEEAPARFKIDSGNWTEAYPNADYQVSDNTTYRINFNSATKDITVNAQ</sequence>
<evidence type="ECO:0000256" key="11">
    <source>
        <dbReference type="RuleBase" id="RU003615"/>
    </source>
</evidence>
<dbReference type="RefSeq" id="WP_329775785.1">
    <property type="nucleotide sequence ID" value="NZ_JAYDYW010000009.1"/>
</dbReference>
<keyword evidence="10 12" id="KW-0326">Glycosidase</keyword>
<keyword evidence="9 12" id="KW-0119">Carbohydrate metabolism</keyword>
<name>A0ABU7G630_9ALTE</name>
<keyword evidence="7 12" id="KW-0378">Hydrolase</keyword>
<dbReference type="SMART" id="SM00632">
    <property type="entry name" value="Aamy_C"/>
    <property type="match status" value="1"/>
</dbReference>